<comment type="caution">
    <text evidence="2">The sequence shown here is derived from an EMBL/GenBank/DDBJ whole genome shotgun (WGS) entry which is preliminary data.</text>
</comment>
<feature type="region of interest" description="Disordered" evidence="1">
    <location>
        <begin position="1"/>
        <end position="32"/>
    </location>
</feature>
<gene>
    <name evidence="2" type="ORF">DPMN_004347</name>
</gene>
<name>A0A9D4MQ30_DREPO</name>
<dbReference type="Proteomes" id="UP000828390">
    <property type="component" value="Unassembled WGS sequence"/>
</dbReference>
<evidence type="ECO:0000313" key="2">
    <source>
        <dbReference type="EMBL" id="KAH3880433.1"/>
    </source>
</evidence>
<organism evidence="2 3">
    <name type="scientific">Dreissena polymorpha</name>
    <name type="common">Zebra mussel</name>
    <name type="synonym">Mytilus polymorpha</name>
    <dbReference type="NCBI Taxonomy" id="45954"/>
    <lineage>
        <taxon>Eukaryota</taxon>
        <taxon>Metazoa</taxon>
        <taxon>Spiralia</taxon>
        <taxon>Lophotrochozoa</taxon>
        <taxon>Mollusca</taxon>
        <taxon>Bivalvia</taxon>
        <taxon>Autobranchia</taxon>
        <taxon>Heteroconchia</taxon>
        <taxon>Euheterodonta</taxon>
        <taxon>Imparidentia</taxon>
        <taxon>Neoheterodontei</taxon>
        <taxon>Myida</taxon>
        <taxon>Dreissenoidea</taxon>
        <taxon>Dreissenidae</taxon>
        <taxon>Dreissena</taxon>
    </lineage>
</organism>
<reference evidence="2" key="1">
    <citation type="journal article" date="2019" name="bioRxiv">
        <title>The Genome of the Zebra Mussel, Dreissena polymorpha: A Resource for Invasive Species Research.</title>
        <authorList>
            <person name="McCartney M.A."/>
            <person name="Auch B."/>
            <person name="Kono T."/>
            <person name="Mallez S."/>
            <person name="Zhang Y."/>
            <person name="Obille A."/>
            <person name="Becker A."/>
            <person name="Abrahante J.E."/>
            <person name="Garbe J."/>
            <person name="Badalamenti J.P."/>
            <person name="Herman A."/>
            <person name="Mangelson H."/>
            <person name="Liachko I."/>
            <person name="Sullivan S."/>
            <person name="Sone E.D."/>
            <person name="Koren S."/>
            <person name="Silverstein K.A.T."/>
            <person name="Beckman K.B."/>
            <person name="Gohl D.M."/>
        </authorList>
    </citation>
    <scope>NUCLEOTIDE SEQUENCE</scope>
    <source>
        <strain evidence="2">Duluth1</strain>
        <tissue evidence="2">Whole animal</tissue>
    </source>
</reference>
<dbReference type="EMBL" id="JAIWYP010000001">
    <property type="protein sequence ID" value="KAH3880433.1"/>
    <property type="molecule type" value="Genomic_DNA"/>
</dbReference>
<keyword evidence="3" id="KW-1185">Reference proteome</keyword>
<feature type="compositionally biased region" description="Polar residues" evidence="1">
    <location>
        <begin position="19"/>
        <end position="32"/>
    </location>
</feature>
<protein>
    <submittedName>
        <fullName evidence="2">Uncharacterized protein</fullName>
    </submittedName>
</protein>
<proteinExistence type="predicted"/>
<accession>A0A9D4MQ30</accession>
<reference evidence="2" key="2">
    <citation type="submission" date="2020-11" db="EMBL/GenBank/DDBJ databases">
        <authorList>
            <person name="McCartney M.A."/>
            <person name="Auch B."/>
            <person name="Kono T."/>
            <person name="Mallez S."/>
            <person name="Becker A."/>
            <person name="Gohl D.M."/>
            <person name="Silverstein K.A.T."/>
            <person name="Koren S."/>
            <person name="Bechman K.B."/>
            <person name="Herman A."/>
            <person name="Abrahante J.E."/>
            <person name="Garbe J."/>
        </authorList>
    </citation>
    <scope>NUCLEOTIDE SEQUENCE</scope>
    <source>
        <strain evidence="2">Duluth1</strain>
        <tissue evidence="2">Whole animal</tissue>
    </source>
</reference>
<evidence type="ECO:0000313" key="3">
    <source>
        <dbReference type="Proteomes" id="UP000828390"/>
    </source>
</evidence>
<sequence length="99" mass="11240">MAPDTKVPAGRTDGKTDGQRQNNIPLPMAGNNNYEHFRNLNSKCDGQTDRRTATEHVKYQANRSMLTTDRQTDRPTSSKTIYPLFFEAGHNYSILEHSL</sequence>
<evidence type="ECO:0000256" key="1">
    <source>
        <dbReference type="SAM" id="MobiDB-lite"/>
    </source>
</evidence>
<dbReference type="AlphaFoldDB" id="A0A9D4MQ30"/>